<evidence type="ECO:0000256" key="6">
    <source>
        <dbReference type="SAM" id="Phobius"/>
    </source>
</evidence>
<protein>
    <submittedName>
        <fullName evidence="7">Uncharacterized LOC109992060</fullName>
    </submittedName>
</protein>
<sequence length="246" mass="26926">MSVNVVKDAETTVITVTVDKKSMLPPLCQILKALCYSPGCFRCTIYEGMMQTSVTAALGVIQIMVGLFNIGLGSGRISIHPEDFAHLGVSYWLGGVFLLCGIVSVLAGRFSSFCLVGFAVFMNIVGFIFSIVGIVMYSNDLKEDLSARFCNWSEWNDCHIVLSTYRRLLTGIDITMIVATVLQLCVCISLAVLSIKALINMKKKKDLIKGQWYKWAGQGPPKGVTWPVSGPDDPLGICFYKTTGLK</sequence>
<proteinExistence type="inferred from homology"/>
<evidence type="ECO:0000256" key="2">
    <source>
        <dbReference type="ARBA" id="ARBA00009565"/>
    </source>
</evidence>
<keyword evidence="3 6" id="KW-0812">Transmembrane</keyword>
<keyword evidence="4 6" id="KW-1133">Transmembrane helix</keyword>
<dbReference type="Ensembl" id="ENSLBET00000022171.1">
    <property type="protein sequence ID" value="ENSLBEP00000021042.1"/>
    <property type="gene ID" value="ENSLBEG00000016182.1"/>
</dbReference>
<dbReference type="InParanoid" id="A0A3Q3FMT5"/>
<reference evidence="7" key="1">
    <citation type="submission" date="2025-08" db="UniProtKB">
        <authorList>
            <consortium name="Ensembl"/>
        </authorList>
    </citation>
    <scope>IDENTIFICATION</scope>
</reference>
<organism evidence="7 8">
    <name type="scientific">Labrus bergylta</name>
    <name type="common">ballan wrasse</name>
    <dbReference type="NCBI Taxonomy" id="56723"/>
    <lineage>
        <taxon>Eukaryota</taxon>
        <taxon>Metazoa</taxon>
        <taxon>Chordata</taxon>
        <taxon>Craniata</taxon>
        <taxon>Vertebrata</taxon>
        <taxon>Euteleostomi</taxon>
        <taxon>Actinopterygii</taxon>
        <taxon>Neopterygii</taxon>
        <taxon>Teleostei</taxon>
        <taxon>Neoteleostei</taxon>
        <taxon>Acanthomorphata</taxon>
        <taxon>Eupercaria</taxon>
        <taxon>Labriformes</taxon>
        <taxon>Labridae</taxon>
        <taxon>Labrus</taxon>
    </lineage>
</organism>
<evidence type="ECO:0000313" key="7">
    <source>
        <dbReference type="Ensembl" id="ENSLBEP00000021042.1"/>
    </source>
</evidence>
<feature type="transmembrane region" description="Helical" evidence="6">
    <location>
        <begin position="84"/>
        <end position="106"/>
    </location>
</feature>
<dbReference type="Proteomes" id="UP000261660">
    <property type="component" value="Unplaced"/>
</dbReference>
<dbReference type="InterPro" id="IPR007237">
    <property type="entry name" value="CD20-like"/>
</dbReference>
<dbReference type="InterPro" id="IPR030417">
    <property type="entry name" value="MS4A"/>
</dbReference>
<accession>A0A3Q3FMT5</accession>
<keyword evidence="5 6" id="KW-0472">Membrane</keyword>
<dbReference type="GO" id="GO:0016020">
    <property type="term" value="C:membrane"/>
    <property type="evidence" value="ECO:0007669"/>
    <property type="project" value="UniProtKB-SubCell"/>
</dbReference>
<dbReference type="GeneTree" id="ENSGT00510000051675"/>
<dbReference type="OrthoDB" id="10071849at2759"/>
<dbReference type="AlphaFoldDB" id="A0A3Q3FMT5"/>
<name>A0A3Q3FMT5_9LABR</name>
<feature type="transmembrane region" description="Helical" evidence="6">
    <location>
        <begin position="113"/>
        <end position="137"/>
    </location>
</feature>
<dbReference type="Pfam" id="PF04103">
    <property type="entry name" value="CD20"/>
    <property type="match status" value="1"/>
</dbReference>
<dbReference type="STRING" id="56723.ENSLBEP00000021042"/>
<dbReference type="PANTHER" id="PTHR23320:SF125">
    <property type="entry name" value="TRANSMEMBRANE PROTEIN 176L.1-RELATED"/>
    <property type="match status" value="1"/>
</dbReference>
<evidence type="ECO:0000256" key="1">
    <source>
        <dbReference type="ARBA" id="ARBA00004141"/>
    </source>
</evidence>
<keyword evidence="8" id="KW-1185">Reference proteome</keyword>
<evidence type="ECO:0000256" key="3">
    <source>
        <dbReference type="ARBA" id="ARBA00022692"/>
    </source>
</evidence>
<dbReference type="PANTHER" id="PTHR23320">
    <property type="entry name" value="MEMBRANE-SPANNING 4-DOMAINS SUBFAMILY A MS4A -RELATED"/>
    <property type="match status" value="1"/>
</dbReference>
<feature type="transmembrane region" description="Helical" evidence="6">
    <location>
        <begin position="54"/>
        <end position="72"/>
    </location>
</feature>
<evidence type="ECO:0000313" key="8">
    <source>
        <dbReference type="Proteomes" id="UP000261660"/>
    </source>
</evidence>
<evidence type="ECO:0000256" key="4">
    <source>
        <dbReference type="ARBA" id="ARBA00022989"/>
    </source>
</evidence>
<reference evidence="7" key="2">
    <citation type="submission" date="2025-09" db="UniProtKB">
        <authorList>
            <consortium name="Ensembl"/>
        </authorList>
    </citation>
    <scope>IDENTIFICATION</scope>
</reference>
<comment type="similarity">
    <text evidence="2">Belongs to the MS4A family.</text>
</comment>
<comment type="subcellular location">
    <subcellularLocation>
        <location evidence="1">Membrane</location>
        <topology evidence="1">Multi-pass membrane protein</topology>
    </subcellularLocation>
</comment>
<evidence type="ECO:0000256" key="5">
    <source>
        <dbReference type="ARBA" id="ARBA00023136"/>
    </source>
</evidence>
<feature type="transmembrane region" description="Helical" evidence="6">
    <location>
        <begin position="174"/>
        <end position="199"/>
    </location>
</feature>